<dbReference type="InterPro" id="IPR043502">
    <property type="entry name" value="DNA/RNA_pol_sf"/>
</dbReference>
<dbReference type="SUPFAM" id="SSF56672">
    <property type="entry name" value="DNA/RNA polymerases"/>
    <property type="match status" value="1"/>
</dbReference>
<dbReference type="Proteomes" id="UP000006310">
    <property type="component" value="Chromosome 5"/>
</dbReference>
<dbReference type="InterPro" id="IPR043128">
    <property type="entry name" value="Rev_trsase/Diguanyl_cyclase"/>
</dbReference>
<keyword evidence="3" id="KW-1185">Reference proteome</keyword>
<dbReference type="GeneID" id="34526235"/>
<dbReference type="InterPro" id="IPR000477">
    <property type="entry name" value="RT_dom"/>
</dbReference>
<reference evidence="2 3" key="1">
    <citation type="journal article" date="2011" name="Proc. Natl. Acad. Sci. U.S.A.">
        <title>Evolutionary erosion of yeast sex chromosomes by mating-type switching accidents.</title>
        <authorList>
            <person name="Gordon J.L."/>
            <person name="Armisen D."/>
            <person name="Proux-Wera E."/>
            <person name="Oheigeartaigh S.S."/>
            <person name="Byrne K.P."/>
            <person name="Wolfe K.H."/>
        </authorList>
    </citation>
    <scope>NUCLEOTIDE SEQUENCE [LARGE SCALE GENOMIC DNA]</scope>
    <source>
        <strain evidence="3">ATCC MYA-139 / BCRC 22969 / CBS 8797 / CCRC 22969 / KCTC 17520 / NBRC 10181 / NCYC 3082</strain>
    </source>
</reference>
<protein>
    <recommendedName>
        <fullName evidence="1">Reverse transcriptase domain-containing protein</fullName>
    </recommendedName>
</protein>
<proteinExistence type="predicted"/>
<dbReference type="PANTHER" id="PTHR24559">
    <property type="entry name" value="TRANSPOSON TY3-I GAG-POL POLYPROTEIN"/>
    <property type="match status" value="1"/>
</dbReference>
<feature type="domain" description="Reverse transcriptase" evidence="1">
    <location>
        <begin position="162"/>
        <end position="341"/>
    </location>
</feature>
<organism evidence="2 3">
    <name type="scientific">Huiozyma naganishii (strain ATCC MYA-139 / BCRC 22969 / CBS 8797 / KCTC 17520 / NBRC 10181 / NCYC 3082 / Yp74L-3)</name>
    <name type="common">Yeast</name>
    <name type="synonym">Kazachstania naganishii</name>
    <dbReference type="NCBI Taxonomy" id="1071383"/>
    <lineage>
        <taxon>Eukaryota</taxon>
        <taxon>Fungi</taxon>
        <taxon>Dikarya</taxon>
        <taxon>Ascomycota</taxon>
        <taxon>Saccharomycotina</taxon>
        <taxon>Saccharomycetes</taxon>
        <taxon>Saccharomycetales</taxon>
        <taxon>Saccharomycetaceae</taxon>
        <taxon>Huiozyma</taxon>
    </lineage>
</organism>
<dbReference type="PANTHER" id="PTHR24559:SF444">
    <property type="entry name" value="REVERSE TRANSCRIPTASE DOMAIN-CONTAINING PROTEIN"/>
    <property type="match status" value="1"/>
</dbReference>
<dbReference type="eggNOG" id="KOG0017">
    <property type="taxonomic scope" value="Eukaryota"/>
</dbReference>
<dbReference type="Gene3D" id="3.10.10.10">
    <property type="entry name" value="HIV Type 1 Reverse Transcriptase, subunit A, domain 1"/>
    <property type="match status" value="1"/>
</dbReference>
<dbReference type="KEGG" id="kng:KNAG_0E02760"/>
<dbReference type="HOGENOM" id="CLU_000384_33_4_1"/>
<dbReference type="AlphaFoldDB" id="J7R6R2"/>
<evidence type="ECO:0000313" key="2">
    <source>
        <dbReference type="EMBL" id="CCK70535.1"/>
    </source>
</evidence>
<evidence type="ECO:0000313" key="3">
    <source>
        <dbReference type="Proteomes" id="UP000006310"/>
    </source>
</evidence>
<accession>J7R6R2</accession>
<dbReference type="RefSeq" id="XP_022464781.1">
    <property type="nucleotide sequence ID" value="XM_022608268.1"/>
</dbReference>
<dbReference type="STRING" id="1071383.J7R6R2"/>
<dbReference type="Gene3D" id="3.30.70.270">
    <property type="match status" value="1"/>
</dbReference>
<dbReference type="InterPro" id="IPR053134">
    <property type="entry name" value="RNA-dir_DNA_polymerase"/>
</dbReference>
<name>J7R6R2_HUIN7</name>
<dbReference type="EMBL" id="HE978318">
    <property type="protein sequence ID" value="CCK70535.1"/>
    <property type="molecule type" value="Genomic_DNA"/>
</dbReference>
<dbReference type="PROSITE" id="PS50878">
    <property type="entry name" value="RT_POL"/>
    <property type="match status" value="1"/>
</dbReference>
<dbReference type="OrthoDB" id="4488294at2759"/>
<evidence type="ECO:0000259" key="1">
    <source>
        <dbReference type="PROSITE" id="PS50878"/>
    </source>
</evidence>
<dbReference type="Pfam" id="PF00078">
    <property type="entry name" value="RVT_1"/>
    <property type="match status" value="1"/>
</dbReference>
<sequence length="358" mass="40515">MEQYLTDREAQLSLAMSWLKEAVSNIKNQVVASPSFNGPSNNAMTIIPPDKEVVSISIGTVKTKELRDNRDNQSTECCLFLVHTATTESENAHTVTDTESVQTIKAQYKNVIASSLPLRTTYTGKIQHVIDLIPGTSPTHSRPYRMSGEKKQELSKQIRELIRDERIFPTTSPYGAPVLFVKKKDGTRRLCVDYRKLNSHTIKSRFPLPLIDNLFDQLAGAKFFSSLDLISGYHQIPIKDQDRMKTAFLTHEGQFAWRVMPFGLTSAPSTFQMLMNGVLRDYLNKFVVVYLDDILVYSPSKEQHAEHLSLVLDHLRAVHLTAKESKCSFFKRQIHFLGHMIDGTGIHMDNTKLTAITS</sequence>
<dbReference type="CDD" id="cd01647">
    <property type="entry name" value="RT_LTR"/>
    <property type="match status" value="1"/>
</dbReference>
<reference evidence="3" key="2">
    <citation type="submission" date="2012-08" db="EMBL/GenBank/DDBJ databases">
        <title>Genome sequence of Kazachstania naganishii.</title>
        <authorList>
            <person name="Gordon J.L."/>
            <person name="Armisen D."/>
            <person name="Proux-Wera E."/>
            <person name="OhEigeartaigh S.S."/>
            <person name="Byrne K.P."/>
            <person name="Wolfe K.H."/>
        </authorList>
    </citation>
    <scope>NUCLEOTIDE SEQUENCE [LARGE SCALE GENOMIC DNA]</scope>
    <source>
        <strain evidence="3">ATCC MYA-139 / BCRC 22969 / CBS 8797 / CCRC 22969 / KCTC 17520 / NBRC 10181 / NCYC 3082</strain>
    </source>
</reference>
<gene>
    <name evidence="2" type="primary">KNAG0E02760</name>
    <name evidence="2" type="ordered locus">KNAG_0E02760</name>
</gene>